<dbReference type="PIRSF" id="PIRSF031982">
    <property type="entry name" value="UCP031982_abhydr"/>
    <property type="match status" value="1"/>
</dbReference>
<dbReference type="PANTHER" id="PTHR10272">
    <property type="entry name" value="PLATELET-ACTIVATING FACTOR ACETYLHYDROLASE"/>
    <property type="match status" value="1"/>
</dbReference>
<evidence type="ECO:0000256" key="2">
    <source>
        <dbReference type="ARBA" id="ARBA00022963"/>
    </source>
</evidence>
<accession>A0ABM7Y7Q2</accession>
<proteinExistence type="predicted"/>
<dbReference type="RefSeq" id="WP_244408220.1">
    <property type="nucleotide sequence ID" value="NZ_AP025637.1"/>
</dbReference>
<evidence type="ECO:0000313" key="6">
    <source>
        <dbReference type="EMBL" id="BDG74011.1"/>
    </source>
</evidence>
<dbReference type="PANTHER" id="PTHR10272:SF0">
    <property type="entry name" value="PLATELET-ACTIVATING FACTOR ACETYLHYDROLASE"/>
    <property type="match status" value="1"/>
</dbReference>
<dbReference type="SUPFAM" id="SSF53474">
    <property type="entry name" value="alpha/beta-Hydrolases"/>
    <property type="match status" value="1"/>
</dbReference>
<evidence type="ECO:0000256" key="1">
    <source>
        <dbReference type="ARBA" id="ARBA00022801"/>
    </source>
</evidence>
<dbReference type="InterPro" id="IPR001375">
    <property type="entry name" value="Peptidase_S9_cat"/>
</dbReference>
<dbReference type="InterPro" id="IPR016986">
    <property type="entry name" value="UCP031982_abhydr"/>
</dbReference>
<dbReference type="Pfam" id="PF00326">
    <property type="entry name" value="Peptidase_S9"/>
    <property type="match status" value="1"/>
</dbReference>
<keyword evidence="2" id="KW-0442">Lipid degradation</keyword>
<feature type="chain" id="PRO_5045233088" evidence="4">
    <location>
        <begin position="22"/>
        <end position="332"/>
    </location>
</feature>
<dbReference type="Gene3D" id="3.40.50.1820">
    <property type="entry name" value="alpha/beta hydrolase"/>
    <property type="match status" value="1"/>
</dbReference>
<keyword evidence="4" id="KW-0732">Signal</keyword>
<dbReference type="InterPro" id="IPR029058">
    <property type="entry name" value="AB_hydrolase_fold"/>
</dbReference>
<sequence>MKIARVLLLGVLLLLAGKSGATSVGFTTLHVPDGAEPALEVAVWYPSDAPSRSAAVGLFMQDVAPQAAVLGRGHPLVVISHGNGGNFASHADTALALAQAGFVVAAPTHTGDNHRDQSRATDVAGRSRGLAAVLDYMVSHWVPGTIDPARIGAFGFSAGGFTVLTTAGGVPDLARIAPHCEANPAFYDCRLMASARRDGQIAAAGTSAMNRPSFIRDGRLRAIVVAAPAFGFTFTPAGMMSVTLPVQLWQAEDDVILPPRVYAEPVRAALPRPPEVHAVAGAGHFDFLGPCPDALARAAPAICQSAPGFDRGAFIRHFNAEVVAFFTRTLAP</sequence>
<dbReference type="GO" id="GO:0016787">
    <property type="term" value="F:hydrolase activity"/>
    <property type="evidence" value="ECO:0007669"/>
    <property type="project" value="UniProtKB-KW"/>
</dbReference>
<organism evidence="6 7">
    <name type="scientific">Roseomonas fluvialis</name>
    <dbReference type="NCBI Taxonomy" id="1750527"/>
    <lineage>
        <taxon>Bacteria</taxon>
        <taxon>Pseudomonadati</taxon>
        <taxon>Pseudomonadota</taxon>
        <taxon>Alphaproteobacteria</taxon>
        <taxon>Acetobacterales</taxon>
        <taxon>Roseomonadaceae</taxon>
        <taxon>Roseomonas</taxon>
    </lineage>
</organism>
<gene>
    <name evidence="6" type="ORF">Rmf_39400</name>
</gene>
<reference evidence="6 7" key="1">
    <citation type="journal article" date="2016" name="Microbes Environ.">
        <title>Phylogenetically diverse aerobic anoxygenic phototrophic bacteria isolated from epilithic biofilms in Tama river, Japan.</title>
        <authorList>
            <person name="Hirose S."/>
            <person name="Matsuura K."/>
            <person name="Haruta S."/>
        </authorList>
    </citation>
    <scope>NUCLEOTIDE SEQUENCE [LARGE SCALE GENOMIC DNA]</scope>
    <source>
        <strain evidence="6 7">S08</strain>
    </source>
</reference>
<keyword evidence="7" id="KW-1185">Reference proteome</keyword>
<keyword evidence="1 6" id="KW-0378">Hydrolase</keyword>
<evidence type="ECO:0000256" key="3">
    <source>
        <dbReference type="ARBA" id="ARBA00023098"/>
    </source>
</evidence>
<dbReference type="EMBL" id="AP025637">
    <property type="protein sequence ID" value="BDG74011.1"/>
    <property type="molecule type" value="Genomic_DNA"/>
</dbReference>
<evidence type="ECO:0000313" key="7">
    <source>
        <dbReference type="Proteomes" id="UP000831327"/>
    </source>
</evidence>
<keyword evidence="3" id="KW-0443">Lipid metabolism</keyword>
<dbReference type="Proteomes" id="UP000831327">
    <property type="component" value="Chromosome"/>
</dbReference>
<evidence type="ECO:0000259" key="5">
    <source>
        <dbReference type="Pfam" id="PF00326"/>
    </source>
</evidence>
<feature type="domain" description="Peptidase S9 prolyl oligopeptidase catalytic" evidence="5">
    <location>
        <begin position="96"/>
        <end position="173"/>
    </location>
</feature>
<name>A0ABM7Y7Q2_9PROT</name>
<evidence type="ECO:0000256" key="4">
    <source>
        <dbReference type="SAM" id="SignalP"/>
    </source>
</evidence>
<feature type="signal peptide" evidence="4">
    <location>
        <begin position="1"/>
        <end position="21"/>
    </location>
</feature>
<protein>
    <submittedName>
        <fullName evidence="6">Dienelactone hydrolase</fullName>
    </submittedName>
</protein>